<organism evidence="2 3">
    <name type="scientific">Parasitella parasitica</name>
    <dbReference type="NCBI Taxonomy" id="35722"/>
    <lineage>
        <taxon>Eukaryota</taxon>
        <taxon>Fungi</taxon>
        <taxon>Fungi incertae sedis</taxon>
        <taxon>Mucoromycota</taxon>
        <taxon>Mucoromycotina</taxon>
        <taxon>Mucoromycetes</taxon>
        <taxon>Mucorales</taxon>
        <taxon>Mucorineae</taxon>
        <taxon>Mucoraceae</taxon>
        <taxon>Parasitella</taxon>
    </lineage>
</organism>
<proteinExistence type="predicted"/>
<dbReference type="EMBL" id="LN731665">
    <property type="protein sequence ID" value="CEP14676.1"/>
    <property type="molecule type" value="Genomic_DNA"/>
</dbReference>
<feature type="region of interest" description="Disordered" evidence="1">
    <location>
        <begin position="98"/>
        <end position="122"/>
    </location>
</feature>
<protein>
    <submittedName>
        <fullName evidence="2">Uncharacterized protein</fullName>
    </submittedName>
</protein>
<dbReference type="OrthoDB" id="2289959at2759"/>
<feature type="compositionally biased region" description="Basic and acidic residues" evidence="1">
    <location>
        <begin position="113"/>
        <end position="122"/>
    </location>
</feature>
<sequence length="122" mass="14253">MFSLLPLYNCKANSIQFDQQEFWRIMHYCGKTNQDIKDSIPKEKNDETLRSCHSQMFDFSKLGFKSKQDLSNDKRLFWNLMQTNGYSVEFTFKKKPAKKSTIKPLAAANSGDASKKERIRTI</sequence>
<evidence type="ECO:0000313" key="3">
    <source>
        <dbReference type="Proteomes" id="UP000054107"/>
    </source>
</evidence>
<keyword evidence="3" id="KW-1185">Reference proteome</keyword>
<gene>
    <name evidence="2" type="primary">PARPA_08867.1 scaffold 35132</name>
</gene>
<reference evidence="2 3" key="1">
    <citation type="submission" date="2014-09" db="EMBL/GenBank/DDBJ databases">
        <authorList>
            <person name="Ellenberger Sabrina"/>
        </authorList>
    </citation>
    <scope>NUCLEOTIDE SEQUENCE [LARGE SCALE GENOMIC DNA]</scope>
    <source>
        <strain evidence="2 3">CBS 412.66</strain>
    </source>
</reference>
<accession>A0A0B7NIB2</accession>
<name>A0A0B7NIB2_9FUNG</name>
<dbReference type="Proteomes" id="UP000054107">
    <property type="component" value="Unassembled WGS sequence"/>
</dbReference>
<evidence type="ECO:0000256" key="1">
    <source>
        <dbReference type="SAM" id="MobiDB-lite"/>
    </source>
</evidence>
<evidence type="ECO:0000313" key="2">
    <source>
        <dbReference type="EMBL" id="CEP14676.1"/>
    </source>
</evidence>
<dbReference type="AlphaFoldDB" id="A0A0B7NIB2"/>